<reference evidence="1" key="2">
    <citation type="submission" date="2013-04" db="UniProtKB">
        <authorList>
            <consortium name="EnsemblPlants"/>
        </authorList>
    </citation>
    <scope>IDENTIFICATION</scope>
</reference>
<proteinExistence type="predicted"/>
<dbReference type="Gramene" id="OB05G19790.1">
    <property type="protein sequence ID" value="OB05G19790.1"/>
    <property type="gene ID" value="OB05G19790"/>
</dbReference>
<dbReference type="AlphaFoldDB" id="J3M5V5"/>
<evidence type="ECO:0000313" key="1">
    <source>
        <dbReference type="EnsemblPlants" id="OB05G19790.1"/>
    </source>
</evidence>
<organism evidence="1">
    <name type="scientific">Oryza brachyantha</name>
    <name type="common">malo sina</name>
    <dbReference type="NCBI Taxonomy" id="4533"/>
    <lineage>
        <taxon>Eukaryota</taxon>
        <taxon>Viridiplantae</taxon>
        <taxon>Streptophyta</taxon>
        <taxon>Embryophyta</taxon>
        <taxon>Tracheophyta</taxon>
        <taxon>Spermatophyta</taxon>
        <taxon>Magnoliopsida</taxon>
        <taxon>Liliopsida</taxon>
        <taxon>Poales</taxon>
        <taxon>Poaceae</taxon>
        <taxon>BOP clade</taxon>
        <taxon>Oryzoideae</taxon>
        <taxon>Oryzeae</taxon>
        <taxon>Oryzinae</taxon>
        <taxon>Oryza</taxon>
    </lineage>
</organism>
<sequence length="205" mass="23041">MQPEFSARCSGAEVTKLNARWSGAEIRYVVATRTASVGGDIGLQILRSSAPRARKYMGPPKLAQASCLLLKLRQAGGGPPTWRAVASVHEVTEQEQEVTELDKKLTERATFLDTQMKELIAKAQEKLLWHVLERKRARDQLEEMERTAQPVHDHIDPIVMKKLGISLEVEYMVSPDKSRYSVRRHGGDLLVEAWLLPESIVVLMS</sequence>
<evidence type="ECO:0000313" key="2">
    <source>
        <dbReference type="Proteomes" id="UP000006038"/>
    </source>
</evidence>
<accession>J3M5V5</accession>
<name>J3M5V5_ORYBR</name>
<reference evidence="1" key="1">
    <citation type="journal article" date="2013" name="Nat. Commun.">
        <title>Whole-genome sequencing of Oryza brachyantha reveals mechanisms underlying Oryza genome evolution.</title>
        <authorList>
            <person name="Chen J."/>
            <person name="Huang Q."/>
            <person name="Gao D."/>
            <person name="Wang J."/>
            <person name="Lang Y."/>
            <person name="Liu T."/>
            <person name="Li B."/>
            <person name="Bai Z."/>
            <person name="Luis Goicoechea J."/>
            <person name="Liang C."/>
            <person name="Chen C."/>
            <person name="Zhang W."/>
            <person name="Sun S."/>
            <person name="Liao Y."/>
            <person name="Zhang X."/>
            <person name="Yang L."/>
            <person name="Song C."/>
            <person name="Wang M."/>
            <person name="Shi J."/>
            <person name="Liu G."/>
            <person name="Liu J."/>
            <person name="Zhou H."/>
            <person name="Zhou W."/>
            <person name="Yu Q."/>
            <person name="An N."/>
            <person name="Chen Y."/>
            <person name="Cai Q."/>
            <person name="Wang B."/>
            <person name="Liu B."/>
            <person name="Min J."/>
            <person name="Huang Y."/>
            <person name="Wu H."/>
            <person name="Li Z."/>
            <person name="Zhang Y."/>
            <person name="Yin Y."/>
            <person name="Song W."/>
            <person name="Jiang J."/>
            <person name="Jackson S.A."/>
            <person name="Wing R.A."/>
            <person name="Wang J."/>
            <person name="Chen M."/>
        </authorList>
    </citation>
    <scope>NUCLEOTIDE SEQUENCE [LARGE SCALE GENOMIC DNA]</scope>
    <source>
        <strain evidence="1">cv. IRGC 101232</strain>
    </source>
</reference>
<dbReference type="EnsemblPlants" id="OB05G19790.1">
    <property type="protein sequence ID" value="OB05G19790.1"/>
    <property type="gene ID" value="OB05G19790"/>
</dbReference>
<dbReference type="STRING" id="4533.J3M5V5"/>
<protein>
    <submittedName>
        <fullName evidence="1">Uncharacterized protein</fullName>
    </submittedName>
</protein>
<dbReference type="HOGENOM" id="CLU_1339365_0_0_1"/>
<keyword evidence="2" id="KW-1185">Reference proteome</keyword>
<dbReference type="Proteomes" id="UP000006038">
    <property type="component" value="Chromosome 5"/>
</dbReference>